<evidence type="ECO:0000313" key="3">
    <source>
        <dbReference type="EMBL" id="TVY67572.1"/>
    </source>
</evidence>
<keyword evidence="1" id="KW-0732">Signal</keyword>
<feature type="domain" description="Secreted protein CSS2 C-terminal" evidence="2">
    <location>
        <begin position="83"/>
        <end position="202"/>
    </location>
</feature>
<evidence type="ECO:0000313" key="4">
    <source>
        <dbReference type="Proteomes" id="UP000320707"/>
    </source>
</evidence>
<sequence>MKPALMNFFVLMSLPLFIYSMPTTEVTEVVNETEAVNEAVKMPDSLALYHLEDFESEDSALEKRRHVTVSLSHGVLLTVLISLKVCERIITITSHCVIIGGAIKDGILQISAAIKHVSNVKTCSTFTGHAGPNSNLFYRYHSTGRHCDTTAEQETIAGAIEHHIKNHGHKICGTQCLELTHGGTWHGYLLIGPASNFDHKAYCGPEVSFKHCDSGGKGDIN</sequence>
<dbReference type="Pfam" id="PF20521">
    <property type="entry name" value="DUF6736"/>
    <property type="match status" value="1"/>
</dbReference>
<name>A0A559L3Q8_FUSOC</name>
<comment type="caution">
    <text evidence="3">The sequence shown here is derived from an EMBL/GenBank/DDBJ whole genome shotgun (WGS) entry which is preliminary data.</text>
</comment>
<evidence type="ECO:0000256" key="1">
    <source>
        <dbReference type="SAM" id="SignalP"/>
    </source>
</evidence>
<proteinExistence type="predicted"/>
<evidence type="ECO:0000259" key="2">
    <source>
        <dbReference type="Pfam" id="PF20521"/>
    </source>
</evidence>
<feature type="chain" id="PRO_5021785297" description="Secreted protein CSS2 C-terminal domain-containing protein" evidence="1">
    <location>
        <begin position="21"/>
        <end position="221"/>
    </location>
</feature>
<dbReference type="EMBL" id="SRMI01000006">
    <property type="protein sequence ID" value="TVY67572.1"/>
    <property type="molecule type" value="Genomic_DNA"/>
</dbReference>
<reference evidence="3 4" key="1">
    <citation type="journal article" date="2019" name="Microbiol. Resour. Announc.">
        <title>High-quality draft genome sequence of Fusarium oxysporum f. sp. cubense strain 160527, a causal agent of Panama disease.</title>
        <authorList>
            <person name="Asai S."/>
            <person name="Ayukawa Y."/>
            <person name="Gan P."/>
            <person name="Masuda S."/>
            <person name="Komatsu K."/>
            <person name="Shirasu K."/>
            <person name="Arie T."/>
        </authorList>
    </citation>
    <scope>NUCLEOTIDE SEQUENCE [LARGE SCALE GENOMIC DNA]</scope>
    <source>
        <strain evidence="3 4">160527</strain>
    </source>
</reference>
<protein>
    <recommendedName>
        <fullName evidence="2">Secreted protein CSS2 C-terminal domain-containing protein</fullName>
    </recommendedName>
</protein>
<accession>A0A559L3Q8</accession>
<feature type="signal peptide" evidence="1">
    <location>
        <begin position="1"/>
        <end position="20"/>
    </location>
</feature>
<dbReference type="Proteomes" id="UP000320707">
    <property type="component" value="Unassembled WGS sequence"/>
</dbReference>
<dbReference type="InterPro" id="IPR046624">
    <property type="entry name" value="CSS2_C"/>
</dbReference>
<organism evidence="3 4">
    <name type="scientific">Fusarium oxysporum f. sp. cubense</name>
    <dbReference type="NCBI Taxonomy" id="61366"/>
    <lineage>
        <taxon>Eukaryota</taxon>
        <taxon>Fungi</taxon>
        <taxon>Dikarya</taxon>
        <taxon>Ascomycota</taxon>
        <taxon>Pezizomycotina</taxon>
        <taxon>Sordariomycetes</taxon>
        <taxon>Hypocreomycetidae</taxon>
        <taxon>Hypocreales</taxon>
        <taxon>Nectriaceae</taxon>
        <taxon>Fusarium</taxon>
        <taxon>Fusarium oxysporum species complex</taxon>
    </lineage>
</organism>
<gene>
    <name evidence="3" type="ORF">Focb16_v002408</name>
</gene>
<dbReference type="AlphaFoldDB" id="A0A559L3Q8"/>